<dbReference type="PROSITE" id="PS01124">
    <property type="entry name" value="HTH_ARAC_FAMILY_2"/>
    <property type="match status" value="1"/>
</dbReference>
<evidence type="ECO:0000256" key="2">
    <source>
        <dbReference type="ARBA" id="ARBA00023125"/>
    </source>
</evidence>
<evidence type="ECO:0000256" key="1">
    <source>
        <dbReference type="ARBA" id="ARBA00023015"/>
    </source>
</evidence>
<dbReference type="AlphaFoldDB" id="A0A6P0U7R1"/>
<comment type="caution">
    <text evidence="6">The sequence shown here is derived from an EMBL/GenBank/DDBJ whole genome shotgun (WGS) entry which is preliminary data.</text>
</comment>
<protein>
    <submittedName>
        <fullName evidence="6">Helix-turn-helix domain-containing protein</fullName>
    </submittedName>
</protein>
<dbReference type="PANTHER" id="PTHR43280">
    <property type="entry name" value="ARAC-FAMILY TRANSCRIPTIONAL REGULATOR"/>
    <property type="match status" value="1"/>
</dbReference>
<keyword evidence="4" id="KW-0472">Membrane</keyword>
<keyword evidence="4" id="KW-1133">Transmembrane helix</keyword>
<dbReference type="SUPFAM" id="SSF46689">
    <property type="entry name" value="Homeodomain-like"/>
    <property type="match status" value="1"/>
</dbReference>
<accession>A0A6P0U7R1</accession>
<dbReference type="SMART" id="SM00342">
    <property type="entry name" value="HTH_ARAC"/>
    <property type="match status" value="1"/>
</dbReference>
<feature type="transmembrane region" description="Helical" evidence="4">
    <location>
        <begin position="41"/>
        <end position="60"/>
    </location>
</feature>
<keyword evidence="4" id="KW-0812">Transmembrane</keyword>
<gene>
    <name evidence="6" type="ORF">GWK09_01435</name>
</gene>
<dbReference type="RefSeq" id="WP_163691237.1">
    <property type="nucleotide sequence ID" value="NZ_FXTW01000001.1"/>
</dbReference>
<proteinExistence type="predicted"/>
<dbReference type="Gene3D" id="1.10.10.60">
    <property type="entry name" value="Homeodomain-like"/>
    <property type="match status" value="2"/>
</dbReference>
<feature type="transmembrane region" description="Helical" evidence="4">
    <location>
        <begin position="72"/>
        <end position="90"/>
    </location>
</feature>
<dbReference type="EMBL" id="JAABOP010000001">
    <property type="protein sequence ID" value="NER09167.1"/>
    <property type="molecule type" value="Genomic_DNA"/>
</dbReference>
<dbReference type="PANTHER" id="PTHR43280:SF29">
    <property type="entry name" value="ARAC-FAMILY TRANSCRIPTIONAL REGULATOR"/>
    <property type="match status" value="1"/>
</dbReference>
<evidence type="ECO:0000313" key="7">
    <source>
        <dbReference type="Proteomes" id="UP000468443"/>
    </source>
</evidence>
<dbReference type="GO" id="GO:0003700">
    <property type="term" value="F:DNA-binding transcription factor activity"/>
    <property type="evidence" value="ECO:0007669"/>
    <property type="project" value="InterPro"/>
</dbReference>
<organism evidence="6 7">
    <name type="scientific">Muriicola jejuensis</name>
    <dbReference type="NCBI Taxonomy" id="504488"/>
    <lineage>
        <taxon>Bacteria</taxon>
        <taxon>Pseudomonadati</taxon>
        <taxon>Bacteroidota</taxon>
        <taxon>Flavobacteriia</taxon>
        <taxon>Flavobacteriales</taxon>
        <taxon>Flavobacteriaceae</taxon>
        <taxon>Muriicola</taxon>
    </lineage>
</organism>
<dbReference type="Proteomes" id="UP000468443">
    <property type="component" value="Unassembled WGS sequence"/>
</dbReference>
<feature type="transmembrane region" description="Helical" evidence="4">
    <location>
        <begin position="175"/>
        <end position="194"/>
    </location>
</feature>
<dbReference type="InterPro" id="IPR009057">
    <property type="entry name" value="Homeodomain-like_sf"/>
</dbReference>
<feature type="transmembrane region" description="Helical" evidence="4">
    <location>
        <begin position="12"/>
        <end position="29"/>
    </location>
</feature>
<dbReference type="InterPro" id="IPR018060">
    <property type="entry name" value="HTH_AraC"/>
</dbReference>
<feature type="transmembrane region" description="Helical" evidence="4">
    <location>
        <begin position="102"/>
        <end position="125"/>
    </location>
</feature>
<evidence type="ECO:0000259" key="5">
    <source>
        <dbReference type="PROSITE" id="PS01124"/>
    </source>
</evidence>
<feature type="domain" description="HTH araC/xylS-type" evidence="5">
    <location>
        <begin position="236"/>
        <end position="343"/>
    </location>
</feature>
<keyword evidence="7" id="KW-1185">Reference proteome</keyword>
<dbReference type="PROSITE" id="PS00041">
    <property type="entry name" value="HTH_ARAC_FAMILY_1"/>
    <property type="match status" value="1"/>
</dbReference>
<keyword evidence="1" id="KW-0805">Transcription regulation</keyword>
<feature type="transmembrane region" description="Helical" evidence="4">
    <location>
        <begin position="146"/>
        <end position="169"/>
    </location>
</feature>
<dbReference type="GO" id="GO:0043565">
    <property type="term" value="F:sequence-specific DNA binding"/>
    <property type="evidence" value="ECO:0007669"/>
    <property type="project" value="InterPro"/>
</dbReference>
<evidence type="ECO:0000256" key="4">
    <source>
        <dbReference type="SAM" id="Phobius"/>
    </source>
</evidence>
<keyword evidence="3" id="KW-0804">Transcription</keyword>
<name>A0A6P0U7R1_9FLAO</name>
<evidence type="ECO:0000313" key="6">
    <source>
        <dbReference type="EMBL" id="NER09167.1"/>
    </source>
</evidence>
<dbReference type="Pfam" id="PF12833">
    <property type="entry name" value="HTH_18"/>
    <property type="match status" value="1"/>
</dbReference>
<sequence>MNFRHSRSTCLLGLYLLLFSLKLLIFIPGGLGLDEKFPEWFLLPFDFSWLLFAVFFIYTQQISIFSEQKTKYWLLYPGILSFMLQVYIYFQPYPAKVEIAQSYWYELVFTFAGILYSWIIGIWNLRLLEKHRIEVENTFSELENKLLTWIRIYLIYSIISSVFIHILYIISPDNYYFKIIFSILDLVAIYWVAIHGMKQQNVLSILGKRDSGTLINYKAGLMESMRSTRNDSQDLKELMEAIDSYMIKSEVFLNSELTIVDLADKLNIHPKRISASINTVSKQNFNTYINELRIKKAKRILNDTNTHNFSIEGIGQEVGFHSKSAFYAAFKKVTGTTPTKYKE</sequence>
<reference evidence="6 7" key="1">
    <citation type="submission" date="2020-01" db="EMBL/GenBank/DDBJ databases">
        <title>Muriicola jejuensis KCTC 22299.</title>
        <authorList>
            <person name="Wang G."/>
        </authorList>
    </citation>
    <scope>NUCLEOTIDE SEQUENCE [LARGE SCALE GENOMIC DNA]</scope>
    <source>
        <strain evidence="6 7">KCTC 22299</strain>
    </source>
</reference>
<evidence type="ECO:0000256" key="3">
    <source>
        <dbReference type="ARBA" id="ARBA00023163"/>
    </source>
</evidence>
<keyword evidence="2" id="KW-0238">DNA-binding</keyword>
<dbReference type="InterPro" id="IPR018062">
    <property type="entry name" value="HTH_AraC-typ_CS"/>
</dbReference>